<dbReference type="Proteomes" id="UP000190890">
    <property type="component" value="Unassembled WGS sequence"/>
</dbReference>
<protein>
    <submittedName>
        <fullName evidence="1">Uncharacterized protein</fullName>
    </submittedName>
</protein>
<evidence type="ECO:0000313" key="1">
    <source>
        <dbReference type="EMBL" id="OOM81012.1"/>
    </source>
</evidence>
<organism evidence="1 2">
    <name type="scientific">Clostridium puniceum</name>
    <dbReference type="NCBI Taxonomy" id="29367"/>
    <lineage>
        <taxon>Bacteria</taxon>
        <taxon>Bacillati</taxon>
        <taxon>Bacillota</taxon>
        <taxon>Clostridia</taxon>
        <taxon>Eubacteriales</taxon>
        <taxon>Clostridiaceae</taxon>
        <taxon>Clostridium</taxon>
    </lineage>
</organism>
<gene>
    <name evidence="1" type="ORF">CLPUN_11720</name>
</gene>
<accession>A0A1S8TTV4</accession>
<comment type="caution">
    <text evidence="1">The sequence shown here is derived from an EMBL/GenBank/DDBJ whole genome shotgun (WGS) entry which is preliminary data.</text>
</comment>
<evidence type="ECO:0000313" key="2">
    <source>
        <dbReference type="Proteomes" id="UP000190890"/>
    </source>
</evidence>
<sequence>MSNDVNIILEKIKITPIIYSGKKSIVILSSNDAKLSAESFNKAIEYIWENNLVKILKVERRNIYIVKAYIDITA</sequence>
<name>A0A1S8TTV4_9CLOT</name>
<reference evidence="1 2" key="1">
    <citation type="submission" date="2016-05" db="EMBL/GenBank/DDBJ databases">
        <title>Microbial solvent formation.</title>
        <authorList>
            <person name="Poehlein A."/>
            <person name="Montoya Solano J.D."/>
            <person name="Flitsch S."/>
            <person name="Krabben P."/>
            <person name="Duerre P."/>
            <person name="Daniel R."/>
        </authorList>
    </citation>
    <scope>NUCLEOTIDE SEQUENCE [LARGE SCALE GENOMIC DNA]</scope>
    <source>
        <strain evidence="1 2">DSM 2619</strain>
    </source>
</reference>
<dbReference type="OrthoDB" id="1931932at2"/>
<dbReference type="AlphaFoldDB" id="A0A1S8TTV4"/>
<dbReference type="EMBL" id="LZZM01000073">
    <property type="protein sequence ID" value="OOM81012.1"/>
    <property type="molecule type" value="Genomic_DNA"/>
</dbReference>
<dbReference type="RefSeq" id="WP_077846390.1">
    <property type="nucleotide sequence ID" value="NZ_LZZM01000073.1"/>
</dbReference>
<proteinExistence type="predicted"/>
<keyword evidence="2" id="KW-1185">Reference proteome</keyword>